<dbReference type="Gene3D" id="3.40.109.40">
    <property type="match status" value="1"/>
</dbReference>
<protein>
    <recommendedName>
        <fullName evidence="1">AdoMet activation domain-containing protein</fullName>
    </recommendedName>
</protein>
<comment type="caution">
    <text evidence="2">The sequence shown here is derived from an EMBL/GenBank/DDBJ whole genome shotgun (WGS) entry which is preliminary data.</text>
</comment>
<dbReference type="GO" id="GO:0008705">
    <property type="term" value="F:methionine synthase activity"/>
    <property type="evidence" value="ECO:0007669"/>
    <property type="project" value="InterPro"/>
</dbReference>
<accession>A0A0F9HLK4</accession>
<dbReference type="SUPFAM" id="SSF56507">
    <property type="entry name" value="Methionine synthase activation domain-like"/>
    <property type="match status" value="1"/>
</dbReference>
<evidence type="ECO:0000313" key="2">
    <source>
        <dbReference type="EMBL" id="KKM04062.1"/>
    </source>
</evidence>
<dbReference type="InterPro" id="IPR037010">
    <property type="entry name" value="VitB12-dep_Met_synth_activ_sf"/>
</dbReference>
<dbReference type="AlphaFoldDB" id="A0A0F9HLK4"/>
<feature type="domain" description="AdoMet activation" evidence="1">
    <location>
        <begin position="155"/>
        <end position="192"/>
    </location>
</feature>
<dbReference type="EMBL" id="LAZR01016540">
    <property type="protein sequence ID" value="KKM04062.1"/>
    <property type="molecule type" value="Genomic_DNA"/>
</dbReference>
<organism evidence="2">
    <name type="scientific">marine sediment metagenome</name>
    <dbReference type="NCBI Taxonomy" id="412755"/>
    <lineage>
        <taxon>unclassified sequences</taxon>
        <taxon>metagenomes</taxon>
        <taxon>ecological metagenomes</taxon>
    </lineage>
</organism>
<dbReference type="Pfam" id="PF02965">
    <property type="entry name" value="Met_synt_B12"/>
    <property type="match status" value="1"/>
</dbReference>
<dbReference type="InterPro" id="IPR004223">
    <property type="entry name" value="VitB12-dep_Met_synth_activ_dom"/>
</dbReference>
<evidence type="ECO:0000259" key="1">
    <source>
        <dbReference type="Pfam" id="PF02965"/>
    </source>
</evidence>
<gene>
    <name evidence="2" type="ORF">LCGC14_1767990</name>
</gene>
<name>A0A0F9HLK4_9ZZZZ</name>
<proteinExistence type="predicted"/>
<reference evidence="2" key="1">
    <citation type="journal article" date="2015" name="Nature">
        <title>Complex archaea that bridge the gap between prokaryotes and eukaryotes.</title>
        <authorList>
            <person name="Spang A."/>
            <person name="Saw J.H."/>
            <person name="Jorgensen S.L."/>
            <person name="Zaremba-Niedzwiedzka K."/>
            <person name="Martijn J."/>
            <person name="Lind A.E."/>
            <person name="van Eijk R."/>
            <person name="Schleper C."/>
            <person name="Guy L."/>
            <person name="Ettema T.J."/>
        </authorList>
    </citation>
    <scope>NUCLEOTIDE SEQUENCE</scope>
</reference>
<sequence length="228" mass="25730">MEILDNIPFELDIDTLFSRLHIGKGSEDAKDIQDLVETVAPIAKPKAVYKVSYIQSKDYDTVKIGGVTFSSRVLRVNLGKVERVFPYIATCGRELDETISPSDDFIRQFWLDTIKGMALETGVKYLKDYLKRKYALGDTSSMAPGAGGQDLWPIEQQKQLFSLFGNVEDLIGVKLTDSFLMIPNKSVSGISFPTKIRFESCQLCARRICAGRRAPYDKNLVESYYKEE</sequence>